<dbReference type="AlphaFoldDB" id="A0A1I1PJ79"/>
<keyword evidence="2" id="KW-1185">Reference proteome</keyword>
<protein>
    <submittedName>
        <fullName evidence="1">Uncharacterized protein</fullName>
    </submittedName>
</protein>
<sequence>MNPLRLFHSGKTTYFNARPLSSTLKHDRTNSLPELNARAYVDAQSEQVFPDHVHLLPASHQSPFA</sequence>
<dbReference type="Proteomes" id="UP000198598">
    <property type="component" value="Unassembled WGS sequence"/>
</dbReference>
<gene>
    <name evidence="1" type="ORF">SAMN05216167_103196</name>
</gene>
<reference evidence="1 2" key="1">
    <citation type="submission" date="2016-10" db="EMBL/GenBank/DDBJ databases">
        <authorList>
            <person name="de Groot N.N."/>
        </authorList>
    </citation>
    <scope>NUCLEOTIDE SEQUENCE [LARGE SCALE GENOMIC DNA]</scope>
    <source>
        <strain evidence="1 2">DSM 26130</strain>
    </source>
</reference>
<dbReference type="EMBL" id="FOLQ01000003">
    <property type="protein sequence ID" value="SFD07023.1"/>
    <property type="molecule type" value="Genomic_DNA"/>
</dbReference>
<accession>A0A1I1PJ79</accession>
<proteinExistence type="predicted"/>
<evidence type="ECO:0000313" key="2">
    <source>
        <dbReference type="Proteomes" id="UP000198598"/>
    </source>
</evidence>
<organism evidence="1 2">
    <name type="scientific">Spirosoma endophyticum</name>
    <dbReference type="NCBI Taxonomy" id="662367"/>
    <lineage>
        <taxon>Bacteria</taxon>
        <taxon>Pseudomonadati</taxon>
        <taxon>Bacteroidota</taxon>
        <taxon>Cytophagia</taxon>
        <taxon>Cytophagales</taxon>
        <taxon>Cytophagaceae</taxon>
        <taxon>Spirosoma</taxon>
    </lineage>
</organism>
<evidence type="ECO:0000313" key="1">
    <source>
        <dbReference type="EMBL" id="SFD07023.1"/>
    </source>
</evidence>
<name>A0A1I1PJ79_9BACT</name>